<reference evidence="5 6" key="1">
    <citation type="journal article" date="2011" name="BMC Genomics">
        <title>Genomic insights into an obligate epibiotic bacterial predator: Micavibrio aeruginosavorus ARL-13.</title>
        <authorList>
            <person name="Wang Z."/>
            <person name="Kadouri D."/>
            <person name="Wu M."/>
        </authorList>
    </citation>
    <scope>NUCLEOTIDE SEQUENCE [LARGE SCALE GENOMIC DNA]</scope>
    <source>
        <strain evidence="5 6">ARL-13</strain>
    </source>
</reference>
<dbReference type="PANTHER" id="PTHR38340">
    <property type="entry name" value="S-LAYER PROTEIN"/>
    <property type="match status" value="1"/>
</dbReference>
<evidence type="ECO:0000313" key="5">
    <source>
        <dbReference type="EMBL" id="AEP08632.1"/>
    </source>
</evidence>
<dbReference type="GO" id="GO:0016020">
    <property type="term" value="C:membrane"/>
    <property type="evidence" value="ECO:0007669"/>
    <property type="project" value="InterPro"/>
</dbReference>
<dbReference type="SUPFAM" id="SSF53474">
    <property type="entry name" value="alpha/beta-Hydrolases"/>
    <property type="match status" value="1"/>
</dbReference>
<accession>G2KQ90</accession>
<dbReference type="InterPro" id="IPR050557">
    <property type="entry name" value="RTX_toxin/Mannuronan_C5-epim"/>
</dbReference>
<keyword evidence="2" id="KW-0964">Secreted</keyword>
<dbReference type="Pfam" id="PF00353">
    <property type="entry name" value="HemolysinCabind"/>
    <property type="match status" value="12"/>
</dbReference>
<dbReference type="InterPro" id="IPR029058">
    <property type="entry name" value="AB_hydrolase_fold"/>
</dbReference>
<evidence type="ECO:0000256" key="2">
    <source>
        <dbReference type="ARBA" id="ARBA00022525"/>
    </source>
</evidence>
<sequence>MTISANLMKAILSLDSYNRGYDAGIIFGDNAGDNDYSLDAEGTQIGTATIILNSEIFQNNGQREDSSIGFYGIAYTYNGEVVIAYRGTDDLDESDPNNQIDDNTGWPIGAGLVGAPQANMAFAFYNSVAELLNTQGTQNNIYLDANISLTGHSMGGGLAGLVAAVYDQDAVLFDSMAFESAAENTADDAQYNYIRYEAFVSGGWNYYVTQVARDDYEATLLSYQNNSNYRNVIGSTVLNDLVYQGGDSYGSLNYDGIEGYAIDGEALGFNRLLQNALGVTNVETLEVDADLGDGLAEAVNRHSQSLLVIRMFADEKDENGDPLFGTSWKNAEEHFWPVLFNESFAESIGFDPAGTGGQDSADAKMRAMLAYSAIDEGVRVFGDTGIRAFYNDANNLGALLDQSGISSNIEAYAADISTAFVQYAGHLALNKILKSDNSSVLNGVLDISQNLLAVSFEDSKWLLGAEFLPAMVARAQLVGNIYQNSGIESLLRSSALYLWSDDTTNVIERVVFATTESGIHTITDAANLTDKAALFVGGTGVDEVLGSSGRDLLLGNGGGDSLFGGDGSDILIGGGDGDYIAGGGGNDIIDWGAGNNTVFYGLGDGDDVINSNYTASHIVLFGLGIDQSMLTYSMDGNDFVIRILESGSITFRNYEPSTSNSIDYIEFFDGTTVQWETVRNNAGGTIYTYGTTNDDLIFAGSGVDIIYAGLGDDVVFGGAGNDSLKGGTTTTGTSANSYSEHAGNDTIYGGAGNDTIYGYAGDDYLDGGDGNDVIYTMLGENHAYGGSGDDRIEFGGTGFIDGGDGNDVLTYVGRQSGQISIMGGNGHDDYRATGTASDFGGSGYAQKNYEDIGGDDDYVVAGYDNHIIDHDGNDIYRDTGNYTVVEDFGGVDAYTVTYSSTAGYSTSRYFSVDGFDLLIVNSGRSFLFKNHFNPFVDSNIENITFSGGVTANLNIRLSAFNGSESGDSYSNHSTNGNPYLNSHRSNILLGNGGDDYLDSWLGDDFISGGDGDDILVGAGGNDTLLGGAGDDVYRFSVGDGADIIAELDGEGYDSIEISGYSFQDINIVQSGSDLVINMGQSGDTITVVHSTGIEQIVFDDNTVIDLVALLNVVPEARDDLFSIDEDAILTGNLLSDNGEGADFDENGNSIYVQSGTYATANGGSVNILVDGSFIYTPYENFYGSDNFNYTLLDSAGGYDVGTVYIVVNSINDAPTIASESEGNVASYLMNEGVASVATVIAVDPDSQSNLVFSIFGGVDAQMFGIDSLSGALYFLVPPDFENPQDANADNLYEVEVSVSDGVLSDNLDIEVTILPASGAIFGTPSVDVINGTSGSDYIYAFDGDDIINASDGGDHIYGGYGDDVLDGGLGDDFLDGGLGDDTVTYATAASAITIDLSAGIASGSAGNDTLVSIENVIGSPYADNITGTDGQNIINANGGNDIIFALGGNDTIYMGSGIANVNAGDGNDIIYGGSGPAGTITPGSGDDIVYAGVGTGSITIHDGQGFDVYDGTGRTNISVRYDSYATQGIVVDLAAGTADINGDDVSDDSLINITGVAGTSYNDTLSGSDQNNILMGLEGDNIFYGLGGADNIQGLSGNDIMYGGDGGDQFWARGGGNFLYGDAGDDFFVVDLGADTIDGGAGVDEIYYKYSTQAIDANLALGTVDVGKDGSVDDLFVNIEDITGSNYDDKIIGDAVRNEISSENGNDFVYGGGGNDLIYGGSGNDALHGEDGNDNLNGGDGDDALYGGDGSDTLRGDAGNDVLYGGNGLDTLYGGSGADAFIFENATAFNNVDVIKDFNVSQGDSLDLSDLLGGFDPLTDAITDFVQITESGGNSSLFVDRDGSDSVYGLQQIATLQAVTGLTDEVALYSAGTLVA</sequence>
<dbReference type="Gene3D" id="2.60.40.2810">
    <property type="match status" value="1"/>
</dbReference>
<feature type="region of interest" description="Disordered" evidence="3">
    <location>
        <begin position="1729"/>
        <end position="1751"/>
    </location>
</feature>
<dbReference type="EMBL" id="CP002382">
    <property type="protein sequence ID" value="AEP08632.1"/>
    <property type="molecule type" value="Genomic_DNA"/>
</dbReference>
<dbReference type="Gene3D" id="3.40.50.1820">
    <property type="entry name" value="alpha/beta hydrolase"/>
    <property type="match status" value="1"/>
</dbReference>
<dbReference type="InterPro" id="IPR015919">
    <property type="entry name" value="Cadherin-like_sf"/>
</dbReference>
<dbReference type="OrthoDB" id="8276004at2"/>
<dbReference type="PANTHER" id="PTHR38340:SF1">
    <property type="entry name" value="S-LAYER PROTEIN"/>
    <property type="match status" value="1"/>
</dbReference>
<name>G2KQ90_MICAA</name>
<dbReference type="SMART" id="SM00112">
    <property type="entry name" value="CA"/>
    <property type="match status" value="1"/>
</dbReference>
<dbReference type="STRING" id="856793.MICA_287"/>
<dbReference type="RefSeq" id="WP_014101855.1">
    <property type="nucleotide sequence ID" value="NC_016026.1"/>
</dbReference>
<dbReference type="Proteomes" id="UP000009286">
    <property type="component" value="Chromosome"/>
</dbReference>
<dbReference type="Pfam" id="PF17963">
    <property type="entry name" value="Big_9"/>
    <property type="match status" value="1"/>
</dbReference>
<dbReference type="SUPFAM" id="SSF49313">
    <property type="entry name" value="Cadherin-like"/>
    <property type="match status" value="1"/>
</dbReference>
<dbReference type="InterPro" id="IPR001343">
    <property type="entry name" value="Hemolysn_Ca-bd"/>
</dbReference>
<evidence type="ECO:0000259" key="4">
    <source>
        <dbReference type="PROSITE" id="PS50268"/>
    </source>
</evidence>
<evidence type="ECO:0000256" key="1">
    <source>
        <dbReference type="ARBA" id="ARBA00004613"/>
    </source>
</evidence>
<dbReference type="InterPro" id="IPR019960">
    <property type="entry name" value="T1SS_VCA0849"/>
</dbReference>
<dbReference type="InterPro" id="IPR018511">
    <property type="entry name" value="Hemolysin-typ_Ca-bd_CS"/>
</dbReference>
<dbReference type="CDD" id="cd11304">
    <property type="entry name" value="Cadherin_repeat"/>
    <property type="match status" value="1"/>
</dbReference>
<evidence type="ECO:0000256" key="3">
    <source>
        <dbReference type="SAM" id="MobiDB-lite"/>
    </source>
</evidence>
<evidence type="ECO:0000313" key="6">
    <source>
        <dbReference type="Proteomes" id="UP000009286"/>
    </source>
</evidence>
<dbReference type="PROSITE" id="PS00330">
    <property type="entry name" value="HEMOLYSIN_CALCIUM"/>
    <property type="match status" value="11"/>
</dbReference>
<protein>
    <submittedName>
        <fullName evidence="5">Hemolysin-type calcium-binding repeat family protein</fullName>
    </submittedName>
</protein>
<dbReference type="InterPro" id="IPR011049">
    <property type="entry name" value="Serralysin-like_metalloprot_C"/>
</dbReference>
<dbReference type="SUPFAM" id="SSF51120">
    <property type="entry name" value="beta-Roll"/>
    <property type="match status" value="9"/>
</dbReference>
<dbReference type="PROSITE" id="PS50268">
    <property type="entry name" value="CADHERIN_2"/>
    <property type="match status" value="1"/>
</dbReference>
<dbReference type="GO" id="GO:0007156">
    <property type="term" value="P:homophilic cell adhesion via plasma membrane adhesion molecules"/>
    <property type="evidence" value="ECO:0007669"/>
    <property type="project" value="InterPro"/>
</dbReference>
<feature type="domain" description="Cadherin" evidence="4">
    <location>
        <begin position="1236"/>
        <end position="1326"/>
    </location>
</feature>
<comment type="subcellular location">
    <subcellularLocation>
        <location evidence="1">Secreted</location>
    </subcellularLocation>
</comment>
<gene>
    <name evidence="5" type="ordered locus">MICA_287</name>
</gene>
<dbReference type="GO" id="GO:0005576">
    <property type="term" value="C:extracellular region"/>
    <property type="evidence" value="ECO:0007669"/>
    <property type="project" value="UniProtKB-SubCell"/>
</dbReference>
<dbReference type="Gene3D" id="2.150.10.10">
    <property type="entry name" value="Serralysin-like metalloprotease, C-terminal"/>
    <property type="match status" value="8"/>
</dbReference>
<proteinExistence type="predicted"/>
<dbReference type="GO" id="GO:0005509">
    <property type="term" value="F:calcium ion binding"/>
    <property type="evidence" value="ECO:0007669"/>
    <property type="project" value="InterPro"/>
</dbReference>
<dbReference type="NCBIfam" id="TIGR03661">
    <property type="entry name" value="T1SS_VCA0849"/>
    <property type="match status" value="1"/>
</dbReference>
<dbReference type="eggNOG" id="COG5153">
    <property type="taxonomic scope" value="Bacteria"/>
</dbReference>
<dbReference type="PRINTS" id="PR00313">
    <property type="entry name" value="CABNDNGRPT"/>
</dbReference>
<dbReference type="InterPro" id="IPR002126">
    <property type="entry name" value="Cadherin-like_dom"/>
</dbReference>
<keyword evidence="6" id="KW-1185">Reference proteome</keyword>
<dbReference type="HOGENOM" id="CLU_236305_0_0_5"/>
<dbReference type="eggNOG" id="COG2931">
    <property type="taxonomic scope" value="Bacteria"/>
</dbReference>
<dbReference type="KEGG" id="mai:MICA_287"/>
<organism evidence="5 6">
    <name type="scientific">Micavibrio aeruginosavorus (strain ARL-13)</name>
    <dbReference type="NCBI Taxonomy" id="856793"/>
    <lineage>
        <taxon>Bacteria</taxon>
        <taxon>Pseudomonadati</taxon>
        <taxon>Bdellovibrionota</taxon>
        <taxon>Bdellovibrionia</taxon>
        <taxon>Bdellovibrionales</taxon>
        <taxon>Pseudobdellovibrionaceae</taxon>
        <taxon>Micavibrio</taxon>
    </lineage>
</organism>